<dbReference type="EMBL" id="CP021112">
    <property type="protein sequence ID" value="ARP99080.1"/>
    <property type="molecule type" value="Genomic_DNA"/>
</dbReference>
<sequence length="272" mass="29789">MSMTFSIGPAKLWRKIGTAPAPVIVDVRRPEDIEASNGLLPGSAARDPRDAETWTFERSTGPIVIVCEQGHERSQMAAAHLRARGLDACVLEGGYEAWRAATLPMIDRATALRIAPTSPSLWVTRRRPKIDRVACPWLIKRFIDPQARFLFVDPPNVPAVARESGAIPFDIEGVELSHEGERCSFDTMLKLFGLKNEPSLARLALIVRGADTARPDLAAEAVGLHAVSLGLSALSGDDDHGLLRHGFVVYDALFAWLRYAADERHNWPAKAA</sequence>
<dbReference type="Proteomes" id="UP000194137">
    <property type="component" value="Chromosome"/>
</dbReference>
<evidence type="ECO:0000313" key="2">
    <source>
        <dbReference type="EMBL" id="ARP99080.1"/>
    </source>
</evidence>
<dbReference type="KEGG" id="psin:CAK95_08280"/>
<dbReference type="InterPro" id="IPR018634">
    <property type="entry name" value="ChrB_C"/>
</dbReference>
<feature type="domain" description="Rhodanese" evidence="1">
    <location>
        <begin position="18"/>
        <end position="107"/>
    </location>
</feature>
<reference evidence="2 3" key="1">
    <citation type="submission" date="2017-05" db="EMBL/GenBank/DDBJ databases">
        <title>Full genome sequence of Pseudorhodoplanes sinuspersici.</title>
        <authorList>
            <person name="Dastgheib S.M.M."/>
            <person name="Shavandi M."/>
            <person name="Tirandaz H."/>
        </authorList>
    </citation>
    <scope>NUCLEOTIDE SEQUENCE [LARGE SCALE GENOMIC DNA]</scope>
    <source>
        <strain evidence="2 3">RIPI110</strain>
    </source>
</reference>
<dbReference type="PROSITE" id="PS50206">
    <property type="entry name" value="RHODANESE_3"/>
    <property type="match status" value="1"/>
</dbReference>
<evidence type="ECO:0000313" key="3">
    <source>
        <dbReference type="Proteomes" id="UP000194137"/>
    </source>
</evidence>
<dbReference type="SUPFAM" id="SSF52821">
    <property type="entry name" value="Rhodanese/Cell cycle control phosphatase"/>
    <property type="match status" value="1"/>
</dbReference>
<organism evidence="2 3">
    <name type="scientific">Pseudorhodoplanes sinuspersici</name>
    <dbReference type="NCBI Taxonomy" id="1235591"/>
    <lineage>
        <taxon>Bacteria</taxon>
        <taxon>Pseudomonadati</taxon>
        <taxon>Pseudomonadota</taxon>
        <taxon>Alphaproteobacteria</taxon>
        <taxon>Hyphomicrobiales</taxon>
        <taxon>Pseudorhodoplanes</taxon>
    </lineage>
</organism>
<dbReference type="RefSeq" id="WP_086087489.1">
    <property type="nucleotide sequence ID" value="NZ_CP021112.1"/>
</dbReference>
<evidence type="ECO:0000259" key="1">
    <source>
        <dbReference type="PROSITE" id="PS50206"/>
    </source>
</evidence>
<dbReference type="OrthoDB" id="9784302at2"/>
<dbReference type="Gene3D" id="3.40.250.10">
    <property type="entry name" value="Rhodanese-like domain"/>
    <property type="match status" value="1"/>
</dbReference>
<keyword evidence="3" id="KW-1185">Reference proteome</keyword>
<proteinExistence type="predicted"/>
<accession>A0A1W6ZPP1</accession>
<dbReference type="InterPro" id="IPR001763">
    <property type="entry name" value="Rhodanese-like_dom"/>
</dbReference>
<protein>
    <recommendedName>
        <fullName evidence="1">Rhodanese domain-containing protein</fullName>
    </recommendedName>
</protein>
<gene>
    <name evidence="2" type="ORF">CAK95_08280</name>
</gene>
<dbReference type="InterPro" id="IPR036873">
    <property type="entry name" value="Rhodanese-like_dom_sf"/>
</dbReference>
<dbReference type="Pfam" id="PF09828">
    <property type="entry name" value="ChrB_C"/>
    <property type="match status" value="1"/>
</dbReference>
<dbReference type="Pfam" id="PF00581">
    <property type="entry name" value="Rhodanese"/>
    <property type="match status" value="1"/>
</dbReference>
<dbReference type="AlphaFoldDB" id="A0A1W6ZPP1"/>
<dbReference type="STRING" id="1235591.CAK95_08280"/>
<name>A0A1W6ZPP1_9HYPH</name>
<dbReference type="SMART" id="SM00450">
    <property type="entry name" value="RHOD"/>
    <property type="match status" value="1"/>
</dbReference>